<evidence type="ECO:0000256" key="3">
    <source>
        <dbReference type="RuleBase" id="RU361155"/>
    </source>
</evidence>
<organism evidence="5 6">
    <name type="scientific">Clavelina lepadiformis</name>
    <name type="common">Light-bulb sea squirt</name>
    <name type="synonym">Ascidia lepadiformis</name>
    <dbReference type="NCBI Taxonomy" id="159417"/>
    <lineage>
        <taxon>Eukaryota</taxon>
        <taxon>Metazoa</taxon>
        <taxon>Chordata</taxon>
        <taxon>Tunicata</taxon>
        <taxon>Ascidiacea</taxon>
        <taxon>Aplousobranchia</taxon>
        <taxon>Clavelinidae</taxon>
        <taxon>Clavelina</taxon>
    </lineage>
</organism>
<evidence type="ECO:0000256" key="2">
    <source>
        <dbReference type="ARBA" id="ARBA00023180"/>
    </source>
</evidence>
<dbReference type="InterPro" id="IPR037359">
    <property type="entry name" value="NST/OST"/>
</dbReference>
<accession>A0ABP0G166</accession>
<reference evidence="5 6" key="1">
    <citation type="submission" date="2024-02" db="EMBL/GenBank/DDBJ databases">
        <authorList>
            <person name="Daric V."/>
            <person name="Darras S."/>
        </authorList>
    </citation>
    <scope>NUCLEOTIDE SEQUENCE [LARGE SCALE GENOMIC DNA]</scope>
</reference>
<comment type="caution">
    <text evidence="5">The sequence shown here is derived from an EMBL/GenBank/DDBJ whole genome shotgun (WGS) entry which is preliminary data.</text>
</comment>
<evidence type="ECO:0000259" key="4">
    <source>
        <dbReference type="Pfam" id="PF00685"/>
    </source>
</evidence>
<protein>
    <recommendedName>
        <fullName evidence="3">Sulfotransferase</fullName>
        <ecNumber evidence="3">2.8.2.-</ecNumber>
    </recommendedName>
</protein>
<dbReference type="PANTHER" id="PTHR10605:SF72">
    <property type="entry name" value="HEPARAN SULFATE 3-O SULFOTRANSFERASE-B, ISOFORM A"/>
    <property type="match status" value="1"/>
</dbReference>
<gene>
    <name evidence="5" type="ORF">CVLEPA_LOCUS15531</name>
</gene>
<evidence type="ECO:0000256" key="1">
    <source>
        <dbReference type="ARBA" id="ARBA00022679"/>
    </source>
</evidence>
<proteinExistence type="inferred from homology"/>
<dbReference type="Gene3D" id="3.40.50.300">
    <property type="entry name" value="P-loop containing nucleotide triphosphate hydrolases"/>
    <property type="match status" value="1"/>
</dbReference>
<comment type="similarity">
    <text evidence="3">Belongs to the sulfotransferase 1 family.</text>
</comment>
<dbReference type="Pfam" id="PF00685">
    <property type="entry name" value="Sulfotransfer_1"/>
    <property type="match status" value="1"/>
</dbReference>
<keyword evidence="1 3" id="KW-0808">Transferase</keyword>
<dbReference type="SUPFAM" id="SSF52540">
    <property type="entry name" value="P-loop containing nucleoside triphosphate hydrolases"/>
    <property type="match status" value="1"/>
</dbReference>
<dbReference type="InterPro" id="IPR027417">
    <property type="entry name" value="P-loop_NTPase"/>
</dbReference>
<name>A0ABP0G166_CLALP</name>
<dbReference type="PANTHER" id="PTHR10605">
    <property type="entry name" value="HEPARAN SULFATE SULFOTRANSFERASE"/>
    <property type="match status" value="1"/>
</dbReference>
<evidence type="ECO:0000313" key="6">
    <source>
        <dbReference type="Proteomes" id="UP001642483"/>
    </source>
</evidence>
<evidence type="ECO:0000313" key="5">
    <source>
        <dbReference type="EMBL" id="CAK8684556.1"/>
    </source>
</evidence>
<keyword evidence="2" id="KW-0325">Glycoprotein</keyword>
<dbReference type="EC" id="2.8.2.-" evidence="3"/>
<dbReference type="Proteomes" id="UP001642483">
    <property type="component" value="Unassembled WGS sequence"/>
</dbReference>
<dbReference type="InterPro" id="IPR000863">
    <property type="entry name" value="Sulfotransferase_dom"/>
</dbReference>
<feature type="domain" description="Sulfotransferase" evidence="4">
    <location>
        <begin position="79"/>
        <end position="295"/>
    </location>
</feature>
<keyword evidence="6" id="KW-1185">Reference proteome</keyword>
<dbReference type="EMBL" id="CAWYQH010000097">
    <property type="protein sequence ID" value="CAK8684556.1"/>
    <property type="molecule type" value="Genomic_DNA"/>
</dbReference>
<sequence>MSYPYKHTTLVLILLVGSAAFFSIQVFQNLVFAEYQRSPTKPVNSRYFFGNNQDSGSRKELWEMLIKYRQNKTKSRRLPKIIGIGVEKCGTHALLHFLRPHPLIRVTDPTETHFFDEQPDASVQDYLLKLPELEEDIFLMEKTPAYFNFRPSSIPANIKRMVPDAKLLLVLCNPVDRVLSDFYQEWIMFNITHPGKGQFRYKSVDQYVYDYLPRVQQAIGDFDQKNSVLQEDRVFDLMGKDYLTHIITTGFYALHLQRWFKYFNETNLMVVDSEAMLQDPGSVIEEVQEFLKLPKVLLKEDYVKEEDSGYFCYKNWKDENKLDCLPSAKRRTRNGNKSLPPDVTSKLQELFQSHNEALFKMLGRKFEWK</sequence>